<proteinExistence type="predicted"/>
<reference evidence="1 2" key="1">
    <citation type="submission" date="2014-07" db="EMBL/GenBank/DDBJ databases">
        <authorList>
            <person name="McCorrison J."/>
            <person name="Sanka R."/>
            <person name="Torralba M."/>
            <person name="Gillis M."/>
            <person name="Haft D.H."/>
            <person name="Methe B."/>
            <person name="Sutton G."/>
            <person name="Nelson K.E."/>
        </authorList>
    </citation>
    <scope>NUCLEOTIDE SEQUENCE [LARGE SCALE GENOMIC DNA]</scope>
    <source>
        <strain evidence="1 2">DNF00040</strain>
    </source>
</reference>
<dbReference type="Proteomes" id="UP000029629">
    <property type="component" value="Unassembled WGS sequence"/>
</dbReference>
<dbReference type="OrthoDB" id="9797358at2"/>
<gene>
    <name evidence="1" type="ORF">HMPREF2130_11375</name>
</gene>
<dbReference type="EMBL" id="JRNI01000101">
    <property type="protein sequence ID" value="KGF25248.1"/>
    <property type="molecule type" value="Genomic_DNA"/>
</dbReference>
<keyword evidence="2" id="KW-1185">Reference proteome</keyword>
<evidence type="ECO:0000313" key="1">
    <source>
        <dbReference type="EMBL" id="KGF25248.1"/>
    </source>
</evidence>
<dbReference type="Pfam" id="PF04386">
    <property type="entry name" value="SspB"/>
    <property type="match status" value="1"/>
</dbReference>
<evidence type="ECO:0000313" key="2">
    <source>
        <dbReference type="Proteomes" id="UP000029629"/>
    </source>
</evidence>
<dbReference type="RefSeq" id="WP_036561152.1">
    <property type="nucleotide sequence ID" value="NZ_JRNI01000101.1"/>
</dbReference>
<dbReference type="eggNOG" id="COG2969">
    <property type="taxonomic scope" value="Bacteria"/>
</dbReference>
<dbReference type="AlphaFoldDB" id="A0A095YS92"/>
<dbReference type="InterPro" id="IPR036760">
    <property type="entry name" value="SspB-like_sf"/>
</dbReference>
<dbReference type="NCBIfam" id="NF008769">
    <property type="entry name" value="PRK11798.2-5"/>
    <property type="match status" value="1"/>
</dbReference>
<organism evidence="1 2">
    <name type="scientific">Oligella urethralis DNF00040</name>
    <dbReference type="NCBI Taxonomy" id="1401065"/>
    <lineage>
        <taxon>Bacteria</taxon>
        <taxon>Pseudomonadati</taxon>
        <taxon>Pseudomonadota</taxon>
        <taxon>Betaproteobacteria</taxon>
        <taxon>Burkholderiales</taxon>
        <taxon>Alcaligenaceae</taxon>
        <taxon>Oligella</taxon>
    </lineage>
</organism>
<dbReference type="InterPro" id="IPR007481">
    <property type="entry name" value="SspB"/>
</dbReference>
<dbReference type="PANTHER" id="PTHR37486">
    <property type="entry name" value="STRINGENT STARVATION PROTEIN B"/>
    <property type="match status" value="1"/>
</dbReference>
<sequence>MFPASSKPYLIRALYEWCYDQSLTPHIVVRVDKNCQVPKAFVKDGYITFNVGPVATKDFHVDNHWVSFSARFGGQAQEVMFPVATVVSFFARETQEGMGFPFEEDYDLVDNTVESGAASEKPETKKASILQIIK</sequence>
<comment type="caution">
    <text evidence="1">The sequence shown here is derived from an EMBL/GenBank/DDBJ whole genome shotgun (WGS) entry which is preliminary data.</text>
</comment>
<dbReference type="PANTHER" id="PTHR37486:SF1">
    <property type="entry name" value="STRINGENT STARVATION PROTEIN B"/>
    <property type="match status" value="1"/>
</dbReference>
<dbReference type="PIRSF" id="PIRSF005276">
    <property type="entry name" value="SspB"/>
    <property type="match status" value="1"/>
</dbReference>
<dbReference type="SUPFAM" id="SSF101738">
    <property type="entry name" value="SspB-like"/>
    <property type="match status" value="1"/>
</dbReference>
<name>A0A095YS92_9BURK</name>
<dbReference type="Gene3D" id="2.30.30.220">
    <property type="entry name" value="SspB-like"/>
    <property type="match status" value="1"/>
</dbReference>
<protein>
    <submittedName>
        <fullName evidence="1">Peptidase</fullName>
    </submittedName>
</protein>
<accession>A0A095YS92</accession>